<comment type="caution">
    <text evidence="4">The sequence shown here is derived from an EMBL/GenBank/DDBJ whole genome shotgun (WGS) entry which is preliminary data.</text>
</comment>
<evidence type="ECO:0000256" key="1">
    <source>
        <dbReference type="ARBA" id="ARBA00005702"/>
    </source>
</evidence>
<comment type="similarity">
    <text evidence="1">Belongs to the TPD52 family.</text>
</comment>
<sequence>MSSLMDEEPQVAQFGGTYKEPQSSTSLTNASALGHQEEGEGERNEEIDPTQDEMERERLMAKAEQLQDDIEKLRAELRSKEVEMAEVKRALGITPYVEFKQSVSHGLEVVGSKFRGLQDTQGSSLSLVAGRYRKVDEKLTGWKSRVEESPAYQKTVTTLSDGSKKASGAISNAGTRIKENEKVKAIGEKTSTAFKKTGTVIKERASTLREKMRPSTDHGDGETQVPDVAVETQPNHQSDVDREN</sequence>
<feature type="compositionally biased region" description="Basic and acidic residues" evidence="3">
    <location>
        <begin position="35"/>
        <end position="46"/>
    </location>
</feature>
<dbReference type="InterPro" id="IPR007327">
    <property type="entry name" value="TPD52"/>
</dbReference>
<dbReference type="Pfam" id="PF04201">
    <property type="entry name" value="TPD52"/>
    <property type="match status" value="1"/>
</dbReference>
<dbReference type="GO" id="GO:0005737">
    <property type="term" value="C:cytoplasm"/>
    <property type="evidence" value="ECO:0007669"/>
    <property type="project" value="TreeGrafter"/>
</dbReference>
<feature type="compositionally biased region" description="Polar residues" evidence="3">
    <location>
        <begin position="20"/>
        <end position="31"/>
    </location>
</feature>
<feature type="region of interest" description="Disordered" evidence="3">
    <location>
        <begin position="1"/>
        <end position="57"/>
    </location>
</feature>
<keyword evidence="5" id="KW-1185">Reference proteome</keyword>
<gene>
    <name evidence="4" type="ORF">GBAR_LOCUS30373</name>
</gene>
<feature type="compositionally biased region" description="Basic and acidic residues" evidence="3">
    <location>
        <begin position="204"/>
        <end position="221"/>
    </location>
</feature>
<proteinExistence type="inferred from homology"/>
<dbReference type="PANTHER" id="PTHR19307:SF14">
    <property type="entry name" value="TUMOR PROTEIN D52"/>
    <property type="match status" value="1"/>
</dbReference>
<protein>
    <submittedName>
        <fullName evidence="4">Tumor protein D54</fullName>
    </submittedName>
</protein>
<name>A0AA35TXN4_GEOBA</name>
<organism evidence="4 5">
    <name type="scientific">Geodia barretti</name>
    <name type="common">Barrett's horny sponge</name>
    <dbReference type="NCBI Taxonomy" id="519541"/>
    <lineage>
        <taxon>Eukaryota</taxon>
        <taxon>Metazoa</taxon>
        <taxon>Porifera</taxon>
        <taxon>Demospongiae</taxon>
        <taxon>Heteroscleromorpha</taxon>
        <taxon>Tetractinellida</taxon>
        <taxon>Astrophorina</taxon>
        <taxon>Geodiidae</taxon>
        <taxon>Geodia</taxon>
    </lineage>
</organism>
<evidence type="ECO:0000313" key="5">
    <source>
        <dbReference type="Proteomes" id="UP001174909"/>
    </source>
</evidence>
<reference evidence="4" key="1">
    <citation type="submission" date="2023-03" db="EMBL/GenBank/DDBJ databases">
        <authorList>
            <person name="Steffen K."/>
            <person name="Cardenas P."/>
        </authorList>
    </citation>
    <scope>NUCLEOTIDE SEQUENCE</scope>
</reference>
<dbReference type="Proteomes" id="UP001174909">
    <property type="component" value="Unassembled WGS sequence"/>
</dbReference>
<feature type="region of interest" description="Disordered" evidence="3">
    <location>
        <begin position="204"/>
        <end position="244"/>
    </location>
</feature>
<evidence type="ECO:0000256" key="3">
    <source>
        <dbReference type="SAM" id="MobiDB-lite"/>
    </source>
</evidence>
<evidence type="ECO:0000313" key="4">
    <source>
        <dbReference type="EMBL" id="CAI8055684.1"/>
    </source>
</evidence>
<dbReference type="AlphaFoldDB" id="A0AA35TXN4"/>
<dbReference type="EMBL" id="CASHTH010004295">
    <property type="protein sequence ID" value="CAI8055684.1"/>
    <property type="molecule type" value="Genomic_DNA"/>
</dbReference>
<keyword evidence="2" id="KW-0175">Coiled coil</keyword>
<evidence type="ECO:0000256" key="2">
    <source>
        <dbReference type="ARBA" id="ARBA00023054"/>
    </source>
</evidence>
<dbReference type="PANTHER" id="PTHR19307">
    <property type="entry name" value="TUMOR PROTEIN D52"/>
    <property type="match status" value="1"/>
</dbReference>
<accession>A0AA35TXN4</accession>